<feature type="domain" description="IclR-ED" evidence="5">
    <location>
        <begin position="100"/>
        <end position="296"/>
    </location>
</feature>
<reference evidence="6 7" key="1">
    <citation type="journal article" date="2007" name="J. Bacteriol.">
        <title>Whole-genome analysis of the methyl tert-butyl ether-degrading beta-proteobacterium Methylibium petroleiphilum PM1.</title>
        <authorList>
            <person name="Kane S.R."/>
            <person name="Chakicherla A.Y."/>
            <person name="Chain P.S.G."/>
            <person name="Schmidt R."/>
            <person name="Shin M.W."/>
            <person name="Legler T.C."/>
            <person name="Scow K.M."/>
            <person name="Larimer F.W."/>
            <person name="Lucas S.M."/>
            <person name="Richardson P.M."/>
            <person name="Hristova K.R."/>
        </authorList>
    </citation>
    <scope>NUCLEOTIDE SEQUENCE [LARGE SCALE GENOMIC DNA]</scope>
    <source>
        <strain evidence="7">ATCC BAA-1232 / LMG 22953 / PM1</strain>
    </source>
</reference>
<dbReference type="InterPro" id="IPR014757">
    <property type="entry name" value="Tscrpt_reg_IclR_C"/>
</dbReference>
<dbReference type="Pfam" id="PF09339">
    <property type="entry name" value="HTH_IclR"/>
    <property type="match status" value="1"/>
</dbReference>
<dbReference type="KEGG" id="mpt:Mpe_A2678"/>
<keyword evidence="3" id="KW-0804">Transcription</keyword>
<dbReference type="GO" id="GO:0045892">
    <property type="term" value="P:negative regulation of DNA-templated transcription"/>
    <property type="evidence" value="ECO:0007669"/>
    <property type="project" value="TreeGrafter"/>
</dbReference>
<dbReference type="Proteomes" id="UP000000366">
    <property type="component" value="Chromosome"/>
</dbReference>
<dbReference type="SUPFAM" id="SSF55781">
    <property type="entry name" value="GAF domain-like"/>
    <property type="match status" value="1"/>
</dbReference>
<dbReference type="HOGENOM" id="CLU_062618_1_0_4"/>
<keyword evidence="2" id="KW-0238">DNA-binding</keyword>
<sequence length="299" mass="33304">MSLVGLRSGEVPVAGRLCQPAPVLVPPGETLTASVKTVRALERGLQVFRALDNDDGRSLQQLHTQTGMAKPTLLRLLLTLEQQGFVWRAMGDGLYRRKVVLTETTQGSTRQRELGEIAGPYLERLQRKVIWPSDLLVVRNNRLIAAETSRKRSGLALDFYPIGFRVDFFLSAPGRAYLAWCSDKERERVLAFHHRHPPTIPRSLAVMNAELPAILERTRHQGYGARDPQFGGSQKPMSEFDDGLDAIAVPVLQGQRVLACINLVWMRKYRLRSKIVRDHLADLKATAAEIGAAAARAGR</sequence>
<dbReference type="InterPro" id="IPR036388">
    <property type="entry name" value="WH-like_DNA-bd_sf"/>
</dbReference>
<dbReference type="PANTHER" id="PTHR30136:SF23">
    <property type="entry name" value="DNA-BINDING TRANSCRIPTIONAL ACTIVATOR MHPR"/>
    <property type="match status" value="1"/>
</dbReference>
<dbReference type="AlphaFoldDB" id="A2SJ93"/>
<evidence type="ECO:0000256" key="3">
    <source>
        <dbReference type="ARBA" id="ARBA00023163"/>
    </source>
</evidence>
<keyword evidence="1" id="KW-0805">Transcription regulation</keyword>
<dbReference type="SMART" id="SM00346">
    <property type="entry name" value="HTH_ICLR"/>
    <property type="match status" value="1"/>
</dbReference>
<gene>
    <name evidence="6" type="ordered locus">Mpe_A2678</name>
</gene>
<dbReference type="GO" id="GO:0003677">
    <property type="term" value="F:DNA binding"/>
    <property type="evidence" value="ECO:0007669"/>
    <property type="project" value="UniProtKB-KW"/>
</dbReference>
<feature type="domain" description="HTH iclR-type" evidence="4">
    <location>
        <begin position="38"/>
        <end position="99"/>
    </location>
</feature>
<dbReference type="InterPro" id="IPR036390">
    <property type="entry name" value="WH_DNA-bd_sf"/>
</dbReference>
<dbReference type="SUPFAM" id="SSF46785">
    <property type="entry name" value="Winged helix' DNA-binding domain"/>
    <property type="match status" value="1"/>
</dbReference>
<dbReference type="eggNOG" id="COG1414">
    <property type="taxonomic scope" value="Bacteria"/>
</dbReference>
<dbReference type="InterPro" id="IPR029016">
    <property type="entry name" value="GAF-like_dom_sf"/>
</dbReference>
<dbReference type="PANTHER" id="PTHR30136">
    <property type="entry name" value="HELIX-TURN-HELIX TRANSCRIPTIONAL REGULATOR, ICLR FAMILY"/>
    <property type="match status" value="1"/>
</dbReference>
<dbReference type="Pfam" id="PF01614">
    <property type="entry name" value="IclR_C"/>
    <property type="match status" value="1"/>
</dbReference>
<accession>A2SJ93</accession>
<evidence type="ECO:0000313" key="6">
    <source>
        <dbReference type="EMBL" id="ABM95632.1"/>
    </source>
</evidence>
<dbReference type="GO" id="GO:0003700">
    <property type="term" value="F:DNA-binding transcription factor activity"/>
    <property type="evidence" value="ECO:0007669"/>
    <property type="project" value="TreeGrafter"/>
</dbReference>
<evidence type="ECO:0000256" key="1">
    <source>
        <dbReference type="ARBA" id="ARBA00023015"/>
    </source>
</evidence>
<protein>
    <submittedName>
        <fullName evidence="6">Transcriptional regulator for mhp operon</fullName>
    </submittedName>
</protein>
<evidence type="ECO:0000313" key="7">
    <source>
        <dbReference type="Proteomes" id="UP000000366"/>
    </source>
</evidence>
<dbReference type="Gene3D" id="3.30.450.40">
    <property type="match status" value="1"/>
</dbReference>
<evidence type="ECO:0000259" key="5">
    <source>
        <dbReference type="PROSITE" id="PS51078"/>
    </source>
</evidence>
<dbReference type="EMBL" id="CP000555">
    <property type="protein sequence ID" value="ABM95632.1"/>
    <property type="molecule type" value="Genomic_DNA"/>
</dbReference>
<keyword evidence="7" id="KW-1185">Reference proteome</keyword>
<evidence type="ECO:0000256" key="2">
    <source>
        <dbReference type="ARBA" id="ARBA00023125"/>
    </source>
</evidence>
<evidence type="ECO:0000259" key="4">
    <source>
        <dbReference type="PROSITE" id="PS51077"/>
    </source>
</evidence>
<name>A2SJ93_METPP</name>
<dbReference type="InterPro" id="IPR005471">
    <property type="entry name" value="Tscrpt_reg_IclR_N"/>
</dbReference>
<organism evidence="6 7">
    <name type="scientific">Methylibium petroleiphilum (strain ATCC BAA-1232 / LMG 22953 / PM1)</name>
    <dbReference type="NCBI Taxonomy" id="420662"/>
    <lineage>
        <taxon>Bacteria</taxon>
        <taxon>Pseudomonadati</taxon>
        <taxon>Pseudomonadota</taxon>
        <taxon>Betaproteobacteria</taxon>
        <taxon>Burkholderiales</taxon>
        <taxon>Sphaerotilaceae</taxon>
        <taxon>Methylibium</taxon>
    </lineage>
</organism>
<dbReference type="InterPro" id="IPR050707">
    <property type="entry name" value="HTH_MetabolicPath_Reg"/>
</dbReference>
<dbReference type="PROSITE" id="PS51078">
    <property type="entry name" value="ICLR_ED"/>
    <property type="match status" value="1"/>
</dbReference>
<dbReference type="Gene3D" id="1.10.10.10">
    <property type="entry name" value="Winged helix-like DNA-binding domain superfamily/Winged helix DNA-binding domain"/>
    <property type="match status" value="1"/>
</dbReference>
<proteinExistence type="predicted"/>
<dbReference type="STRING" id="420662.Mpe_A2678"/>
<dbReference type="PROSITE" id="PS51077">
    <property type="entry name" value="HTH_ICLR"/>
    <property type="match status" value="1"/>
</dbReference>